<accession>A0ABW2PRH9</accession>
<keyword evidence="1" id="KW-0472">Membrane</keyword>
<dbReference type="Proteomes" id="UP001596505">
    <property type="component" value="Unassembled WGS sequence"/>
</dbReference>
<organism evidence="2 3">
    <name type="scientific">Scopulibacillus cellulosilyticus</name>
    <dbReference type="NCBI Taxonomy" id="2665665"/>
    <lineage>
        <taxon>Bacteria</taxon>
        <taxon>Bacillati</taxon>
        <taxon>Bacillota</taxon>
        <taxon>Bacilli</taxon>
        <taxon>Bacillales</taxon>
        <taxon>Sporolactobacillaceae</taxon>
        <taxon>Scopulibacillus</taxon>
    </lineage>
</organism>
<protein>
    <recommendedName>
        <fullName evidence="4">Holin</fullName>
    </recommendedName>
</protein>
<reference evidence="3" key="1">
    <citation type="journal article" date="2019" name="Int. J. Syst. Evol. Microbiol.">
        <title>The Global Catalogue of Microorganisms (GCM) 10K type strain sequencing project: providing services to taxonomists for standard genome sequencing and annotation.</title>
        <authorList>
            <consortium name="The Broad Institute Genomics Platform"/>
            <consortium name="The Broad Institute Genome Sequencing Center for Infectious Disease"/>
            <person name="Wu L."/>
            <person name="Ma J."/>
        </authorList>
    </citation>
    <scope>NUCLEOTIDE SEQUENCE [LARGE SCALE GENOMIC DNA]</scope>
    <source>
        <strain evidence="3">CGMCC 1.16305</strain>
    </source>
</reference>
<evidence type="ECO:0000313" key="3">
    <source>
        <dbReference type="Proteomes" id="UP001596505"/>
    </source>
</evidence>
<dbReference type="RefSeq" id="WP_380963600.1">
    <property type="nucleotide sequence ID" value="NZ_JBHTCO010000004.1"/>
</dbReference>
<evidence type="ECO:0000256" key="1">
    <source>
        <dbReference type="SAM" id="Phobius"/>
    </source>
</evidence>
<feature type="transmembrane region" description="Helical" evidence="1">
    <location>
        <begin position="32"/>
        <end position="49"/>
    </location>
</feature>
<evidence type="ECO:0000313" key="2">
    <source>
        <dbReference type="EMBL" id="MFC7392012.1"/>
    </source>
</evidence>
<gene>
    <name evidence="2" type="ORF">ACFQRG_03375</name>
</gene>
<keyword evidence="3" id="KW-1185">Reference proteome</keyword>
<keyword evidence="1" id="KW-1133">Transmembrane helix</keyword>
<sequence>MGDLLSIHFGAYIALAFVLYAIHEATRIHNRYIPIVAVILGFLFAWFEAGDVTPHVLLKGIQYGLYGVGSVATVKFALEKAEKEPENK</sequence>
<dbReference type="EMBL" id="JBHTCO010000004">
    <property type="protein sequence ID" value="MFC7392012.1"/>
    <property type="molecule type" value="Genomic_DNA"/>
</dbReference>
<comment type="caution">
    <text evidence="2">The sequence shown here is derived from an EMBL/GenBank/DDBJ whole genome shotgun (WGS) entry which is preliminary data.</text>
</comment>
<evidence type="ECO:0008006" key="4">
    <source>
        <dbReference type="Google" id="ProtNLM"/>
    </source>
</evidence>
<keyword evidence="1" id="KW-0812">Transmembrane</keyword>
<feature type="transmembrane region" description="Helical" evidence="1">
    <location>
        <begin position="6"/>
        <end position="23"/>
    </location>
</feature>
<name>A0ABW2PRH9_9BACL</name>
<proteinExistence type="predicted"/>